<name>A0ABS3K8U8_9PROT</name>
<evidence type="ECO:0000256" key="1">
    <source>
        <dbReference type="SAM" id="MobiDB-lite"/>
    </source>
</evidence>
<feature type="compositionally biased region" description="Basic and acidic residues" evidence="1">
    <location>
        <begin position="15"/>
        <end position="32"/>
    </location>
</feature>
<evidence type="ECO:0000313" key="3">
    <source>
        <dbReference type="Proteomes" id="UP001518990"/>
    </source>
</evidence>
<feature type="region of interest" description="Disordered" evidence="1">
    <location>
        <begin position="1"/>
        <end position="94"/>
    </location>
</feature>
<proteinExistence type="predicted"/>
<organism evidence="2 3">
    <name type="scientific">Roseomonas marmotae</name>
    <dbReference type="NCBI Taxonomy" id="2768161"/>
    <lineage>
        <taxon>Bacteria</taxon>
        <taxon>Pseudomonadati</taxon>
        <taxon>Pseudomonadota</taxon>
        <taxon>Alphaproteobacteria</taxon>
        <taxon>Acetobacterales</taxon>
        <taxon>Roseomonadaceae</taxon>
        <taxon>Roseomonas</taxon>
    </lineage>
</organism>
<accession>A0ABS3K8U8</accession>
<dbReference type="Proteomes" id="UP001518990">
    <property type="component" value="Unassembled WGS sequence"/>
</dbReference>
<keyword evidence="3" id="KW-1185">Reference proteome</keyword>
<sequence length="94" mass="10281">MKPVNDNPPSGIRQDTNEARPNDRVDPPEVKRPPGQPASGSSPERAEAPSEPTPQPPETPERNEPIDKPVPADANEDLPEGQYGRADILHKPRH</sequence>
<gene>
    <name evidence="2" type="ORF">IAI60_04660</name>
</gene>
<comment type="caution">
    <text evidence="2">The sequence shown here is derived from an EMBL/GenBank/DDBJ whole genome shotgun (WGS) entry which is preliminary data.</text>
</comment>
<evidence type="ECO:0000313" key="2">
    <source>
        <dbReference type="EMBL" id="MBO1073891.1"/>
    </source>
</evidence>
<reference evidence="2 3" key="1">
    <citation type="submission" date="2020-09" db="EMBL/GenBank/DDBJ databases">
        <title>Roseomonas.</title>
        <authorList>
            <person name="Zhu W."/>
        </authorList>
    </citation>
    <scope>NUCLEOTIDE SEQUENCE [LARGE SCALE GENOMIC DNA]</scope>
    <source>
        <strain evidence="2 3">1311</strain>
    </source>
</reference>
<dbReference type="EMBL" id="JACTNF010000003">
    <property type="protein sequence ID" value="MBO1073891.1"/>
    <property type="molecule type" value="Genomic_DNA"/>
</dbReference>
<protein>
    <submittedName>
        <fullName evidence="2">Uncharacterized protein</fullName>
    </submittedName>
</protein>
<dbReference type="RefSeq" id="WP_207445476.1">
    <property type="nucleotide sequence ID" value="NZ_CP061091.1"/>
</dbReference>